<name>M1DLV4_SOLTU</name>
<reference evidence="1" key="2">
    <citation type="submission" date="2015-06" db="UniProtKB">
        <authorList>
            <consortium name="EnsemblPlants"/>
        </authorList>
    </citation>
    <scope>IDENTIFICATION</scope>
    <source>
        <strain evidence="1">DM1-3 516 R44</strain>
    </source>
</reference>
<evidence type="ECO:0000313" key="2">
    <source>
        <dbReference type="Proteomes" id="UP000011115"/>
    </source>
</evidence>
<accession>M1DLV4</accession>
<evidence type="ECO:0000313" key="1">
    <source>
        <dbReference type="EnsemblPlants" id="PGSC0003DMT400091093"/>
    </source>
</evidence>
<dbReference type="InParanoid" id="M1DLV4"/>
<proteinExistence type="predicted"/>
<dbReference type="AlphaFoldDB" id="M1DLV4"/>
<dbReference type="Proteomes" id="UP000011115">
    <property type="component" value="Unassembled WGS sequence"/>
</dbReference>
<organism evidence="1 2">
    <name type="scientific">Solanum tuberosum</name>
    <name type="common">Potato</name>
    <dbReference type="NCBI Taxonomy" id="4113"/>
    <lineage>
        <taxon>Eukaryota</taxon>
        <taxon>Viridiplantae</taxon>
        <taxon>Streptophyta</taxon>
        <taxon>Embryophyta</taxon>
        <taxon>Tracheophyta</taxon>
        <taxon>Spermatophyta</taxon>
        <taxon>Magnoliopsida</taxon>
        <taxon>eudicotyledons</taxon>
        <taxon>Gunneridae</taxon>
        <taxon>Pentapetalae</taxon>
        <taxon>asterids</taxon>
        <taxon>lamiids</taxon>
        <taxon>Solanales</taxon>
        <taxon>Solanaceae</taxon>
        <taxon>Solanoideae</taxon>
        <taxon>Solaneae</taxon>
        <taxon>Solanum</taxon>
    </lineage>
</organism>
<dbReference type="EnsemblPlants" id="PGSC0003DMT400091093">
    <property type="protein sequence ID" value="PGSC0003DMT400091093"/>
    <property type="gene ID" value="PGSC0003DMG400040664"/>
</dbReference>
<reference evidence="2" key="1">
    <citation type="journal article" date="2011" name="Nature">
        <title>Genome sequence and analysis of the tuber crop potato.</title>
        <authorList>
            <consortium name="The Potato Genome Sequencing Consortium"/>
        </authorList>
    </citation>
    <scope>NUCLEOTIDE SEQUENCE [LARGE SCALE GENOMIC DNA]</scope>
    <source>
        <strain evidence="2">cv. DM1-3 516 R44</strain>
    </source>
</reference>
<keyword evidence="2" id="KW-1185">Reference proteome</keyword>
<dbReference type="PaxDb" id="4113-PGSC0003DMT400091093"/>
<dbReference type="Gramene" id="PGSC0003DMT400091093">
    <property type="protein sequence ID" value="PGSC0003DMT400091093"/>
    <property type="gene ID" value="PGSC0003DMG400040664"/>
</dbReference>
<dbReference type="HOGENOM" id="CLU_106060_0_0_1"/>
<sequence length="222" mass="25654">MEKGKNVEVKTTEKDLRMKLCRFKQEIREMGERRIEVELATTAAQAKSAALDAELAAKVARYAIKNEETVVMRKEHDVLNNDITMRLQKLRGKYSFFNQEANISSPENTHPGAIEEDTDEEIFYRPPFQGRWKEGSEKITLEAYLQEYSVGAKVIPCALIYKRLLAKRILKPLRGMTSEVEPGDVRKICAYHPDRKRHTVEECVELKTTIRNLIKIGRIPYI</sequence>
<protein>
    <submittedName>
        <fullName evidence="1">Uncharacterized protein</fullName>
    </submittedName>
</protein>